<accession>A0A7G9RB47</accession>
<feature type="region of interest" description="Disordered" evidence="1">
    <location>
        <begin position="1"/>
        <end position="27"/>
    </location>
</feature>
<dbReference type="EMBL" id="CP060713">
    <property type="protein sequence ID" value="QNN52822.1"/>
    <property type="molecule type" value="Genomic_DNA"/>
</dbReference>
<dbReference type="AlphaFoldDB" id="A0A7G9RB47"/>
<evidence type="ECO:0000256" key="1">
    <source>
        <dbReference type="SAM" id="MobiDB-lite"/>
    </source>
</evidence>
<gene>
    <name evidence="2" type="ORF">H9L09_20750</name>
</gene>
<evidence type="ECO:0000313" key="3">
    <source>
        <dbReference type="Proteomes" id="UP000515947"/>
    </source>
</evidence>
<name>A0A7G9RB47_9ACTN</name>
<evidence type="ECO:0000313" key="2">
    <source>
        <dbReference type="EMBL" id="QNN52822.1"/>
    </source>
</evidence>
<keyword evidence="3" id="KW-1185">Reference proteome</keyword>
<proteinExistence type="predicted"/>
<organism evidence="2 3">
    <name type="scientific">Nocardioides mesophilus</name>
    <dbReference type="NCBI Taxonomy" id="433659"/>
    <lineage>
        <taxon>Bacteria</taxon>
        <taxon>Bacillati</taxon>
        <taxon>Actinomycetota</taxon>
        <taxon>Actinomycetes</taxon>
        <taxon>Propionibacteriales</taxon>
        <taxon>Nocardioidaceae</taxon>
        <taxon>Nocardioides</taxon>
    </lineage>
</organism>
<sequence>MTAADPSPSDRWPEVVPPGDDGMTSDPEDRVYELRVSGLVPPELLSERPAGTEVVGHEVRTVVSGRFEDQAALHGFLNRLRAFGLELLEIRRVAAADEDDEDDEDPDRP</sequence>
<dbReference type="Proteomes" id="UP000515947">
    <property type="component" value="Chromosome"/>
</dbReference>
<reference evidence="2 3" key="1">
    <citation type="submission" date="2020-08" db="EMBL/GenBank/DDBJ databases">
        <title>Genome sequence of Nocardioides mesophilus KACC 16243T.</title>
        <authorList>
            <person name="Hyun D.-W."/>
            <person name="Bae J.-W."/>
        </authorList>
    </citation>
    <scope>NUCLEOTIDE SEQUENCE [LARGE SCALE GENOMIC DNA]</scope>
    <source>
        <strain evidence="2 3">KACC 16243</strain>
    </source>
</reference>
<dbReference type="KEGG" id="nmes:H9L09_20750"/>
<protein>
    <submittedName>
        <fullName evidence="2">Uncharacterized protein</fullName>
    </submittedName>
</protein>
<dbReference type="RefSeq" id="WP_187578664.1">
    <property type="nucleotide sequence ID" value="NZ_CP060713.1"/>
</dbReference>